<reference evidence="6" key="2">
    <citation type="submission" date="2015-11" db="EMBL/GenBank/DDBJ databases">
        <authorList>
            <person name="Zhang Y."/>
            <person name="Guo Z."/>
        </authorList>
    </citation>
    <scope>NUCLEOTIDE SEQUENCE</scope>
    <source>
        <strain evidence="6">1</strain>
    </source>
</reference>
<dbReference type="EMBL" id="AP014854">
    <property type="protein sequence ID" value="BAR98411.1"/>
    <property type="molecule type" value="Genomic_DNA"/>
</dbReference>
<dbReference type="InterPro" id="IPR011607">
    <property type="entry name" value="MGS-like_dom"/>
</dbReference>
<dbReference type="STRING" id="1079.BVIR_522"/>
<evidence type="ECO:0000256" key="2">
    <source>
        <dbReference type="HAMAP-Rule" id="MF_00549"/>
    </source>
</evidence>
<dbReference type="InterPro" id="IPR004363">
    <property type="entry name" value="Methylgl_synth"/>
</dbReference>
<feature type="binding site" evidence="2">
    <location>
        <begin position="68"/>
        <end position="69"/>
    </location>
    <ligand>
        <name>substrate</name>
    </ligand>
</feature>
<feature type="binding site" evidence="2">
    <location>
        <position position="101"/>
    </location>
    <ligand>
        <name>substrate</name>
    </ligand>
</feature>
<feature type="domain" description="MGS-like" evidence="4">
    <location>
        <begin position="7"/>
        <end position="141"/>
    </location>
</feature>
<feature type="active site" description="Proton donor/acceptor" evidence="2 3">
    <location>
        <position position="74"/>
    </location>
</feature>
<feature type="binding site" evidence="2">
    <location>
        <begin position="47"/>
        <end position="50"/>
    </location>
    <ligand>
        <name>substrate</name>
    </ligand>
</feature>
<dbReference type="EMBL" id="LN907867">
    <property type="protein sequence ID" value="CUU44242.1"/>
    <property type="molecule type" value="Genomic_DNA"/>
</dbReference>
<dbReference type="EC" id="4.2.3.3" evidence="2"/>
<dbReference type="PANTHER" id="PTHR30492">
    <property type="entry name" value="METHYLGLYOXAL SYNTHASE"/>
    <property type="match status" value="1"/>
</dbReference>
<keyword evidence="2 6" id="KW-0456">Lyase</keyword>
<keyword evidence="7" id="KW-1185">Reference proteome</keyword>
<feature type="binding site" evidence="2">
    <location>
        <position position="25"/>
    </location>
    <ligand>
        <name>substrate</name>
    </ligand>
</feature>
<dbReference type="PIRSF" id="PIRSF006614">
    <property type="entry name" value="Methylglyox_syn"/>
    <property type="match status" value="1"/>
</dbReference>
<dbReference type="OrthoDB" id="9787147at2"/>
<dbReference type="CDD" id="cd01422">
    <property type="entry name" value="MGS"/>
    <property type="match status" value="1"/>
</dbReference>
<dbReference type="GO" id="GO:0019242">
    <property type="term" value="P:methylglyoxal biosynthetic process"/>
    <property type="evidence" value="ECO:0007669"/>
    <property type="project" value="UniProtKB-UniRule"/>
</dbReference>
<dbReference type="PATRIC" id="fig|1079.6.peg.528"/>
<evidence type="ECO:0000313" key="5">
    <source>
        <dbReference type="EMBL" id="BAR98411.1"/>
    </source>
</evidence>
<dbReference type="Proteomes" id="UP000065734">
    <property type="component" value="Chromosome I"/>
</dbReference>
<dbReference type="HAMAP" id="MF_00549">
    <property type="entry name" value="Methylglyoxal_synth"/>
    <property type="match status" value="1"/>
</dbReference>
<evidence type="ECO:0000259" key="4">
    <source>
        <dbReference type="PROSITE" id="PS51855"/>
    </source>
</evidence>
<dbReference type="PANTHER" id="PTHR30492:SF0">
    <property type="entry name" value="METHYLGLYOXAL SYNTHASE"/>
    <property type="match status" value="1"/>
</dbReference>
<dbReference type="SMART" id="SM00851">
    <property type="entry name" value="MGS"/>
    <property type="match status" value="1"/>
</dbReference>
<dbReference type="Gene3D" id="3.40.50.1380">
    <property type="entry name" value="Methylglyoxal synthase-like domain"/>
    <property type="match status" value="1"/>
</dbReference>
<reference evidence="7" key="3">
    <citation type="journal article" date="2016" name="Genome Announc.">
        <title>Revised genome sequence of the purple photosynthetic bacterium Blastochloris viridis.</title>
        <authorList>
            <person name="Liu L.N."/>
            <person name="Faulkner M."/>
            <person name="Liu X."/>
            <person name="Huang F."/>
            <person name="Darby A.C."/>
            <person name="Hall N."/>
        </authorList>
    </citation>
    <scope>NUCLEOTIDE SEQUENCE [LARGE SCALE GENOMIC DNA]</scope>
    <source>
        <strain evidence="7">ATCC 19567 / DSM 133 / F</strain>
    </source>
</reference>
<dbReference type="NCBIfam" id="NF003559">
    <property type="entry name" value="PRK05234.1"/>
    <property type="match status" value="1"/>
</dbReference>
<gene>
    <name evidence="2 6" type="primary">mgsA</name>
    <name evidence="5" type="ORF">BV133_818</name>
    <name evidence="6" type="ORF">BVIRIDIS_32890</name>
</gene>
<comment type="catalytic activity">
    <reaction evidence="2">
        <text>dihydroxyacetone phosphate = methylglyoxal + phosphate</text>
        <dbReference type="Rhea" id="RHEA:17937"/>
        <dbReference type="ChEBI" id="CHEBI:17158"/>
        <dbReference type="ChEBI" id="CHEBI:43474"/>
        <dbReference type="ChEBI" id="CHEBI:57642"/>
        <dbReference type="EC" id="4.2.3.3"/>
    </reaction>
</comment>
<dbReference type="GO" id="GO:0005829">
    <property type="term" value="C:cytosol"/>
    <property type="evidence" value="ECO:0007669"/>
    <property type="project" value="TreeGrafter"/>
</dbReference>
<dbReference type="Pfam" id="PF02142">
    <property type="entry name" value="MGS"/>
    <property type="match status" value="1"/>
</dbReference>
<evidence type="ECO:0000256" key="3">
    <source>
        <dbReference type="PIRSR" id="PIRSR006614-1"/>
    </source>
</evidence>
<dbReference type="InterPro" id="IPR036914">
    <property type="entry name" value="MGS-like_dom_sf"/>
</dbReference>
<evidence type="ECO:0000256" key="1">
    <source>
        <dbReference type="ARBA" id="ARBA00006287"/>
    </source>
</evidence>
<dbReference type="PROSITE" id="PS51855">
    <property type="entry name" value="MGS"/>
    <property type="match status" value="1"/>
</dbReference>
<dbReference type="GO" id="GO:0008929">
    <property type="term" value="F:methylglyoxal synthase activity"/>
    <property type="evidence" value="ECO:0007669"/>
    <property type="project" value="UniProtKB-UniRule"/>
</dbReference>
<dbReference type="KEGG" id="bvr:BVIR_522"/>
<comment type="function">
    <text evidence="2">Catalyzes the formation of methylglyoxal from dihydroxyacetone phosphate.</text>
</comment>
<sequence length="141" mass="15219">MSQSVSQPAPPHGRAIALVAHDLKKPALVAWCGRHLDQLRRFPLIATGTTGGRIQDAFPELQIERMKSGPQGGDQQIGARIVEGRVMALIFFVDPLTPMPHDVDVKALTRIATVYDIPCAQSSVTADCILYAIRDGHIAVG</sequence>
<evidence type="ECO:0000313" key="7">
    <source>
        <dbReference type="Proteomes" id="UP000065734"/>
    </source>
</evidence>
<reference evidence="5" key="1">
    <citation type="journal article" date="2015" name="Genome Announc.">
        <title>Complete Genome Sequence of the Bacteriochlorophyll b-Producing Photosynthetic Bacterium Blastochloris viridis.</title>
        <authorList>
            <person name="Tsukatani Y."/>
            <person name="Hirose Y."/>
            <person name="Harada J."/>
            <person name="Misawa N."/>
            <person name="Mori K."/>
            <person name="Inoue K."/>
            <person name="Tamiaki H."/>
        </authorList>
    </citation>
    <scope>NUCLEOTIDE SEQUENCE [LARGE SCALE GENOMIC DNA]</scope>
    <source>
        <strain evidence="5">DSM 133</strain>
    </source>
</reference>
<accession>A0A0H5BDL4</accession>
<feature type="binding site" evidence="2">
    <location>
        <position position="21"/>
    </location>
    <ligand>
        <name>substrate</name>
    </ligand>
</feature>
<comment type="similarity">
    <text evidence="1 2">Belongs to the methylglyoxal synthase family.</text>
</comment>
<evidence type="ECO:0000313" key="6">
    <source>
        <dbReference type="EMBL" id="CUU44242.1"/>
    </source>
</evidence>
<name>A0A0H5BDL4_BLAVI</name>
<proteinExistence type="inferred from homology"/>
<dbReference type="RefSeq" id="WP_055036300.1">
    <property type="nucleotide sequence ID" value="NZ_AP014854.2"/>
</dbReference>
<protein>
    <recommendedName>
        <fullName evidence="2">Methylglyoxal synthase</fullName>
        <shortName evidence="2">MGS</shortName>
        <ecNumber evidence="2">4.2.3.3</ecNumber>
    </recommendedName>
</protein>
<dbReference type="AlphaFoldDB" id="A0A0H5BDL4"/>
<dbReference type="SUPFAM" id="SSF52335">
    <property type="entry name" value="Methylglyoxal synthase-like"/>
    <property type="match status" value="1"/>
</dbReference>
<organism evidence="6 7">
    <name type="scientific">Blastochloris viridis</name>
    <name type="common">Rhodopseudomonas viridis</name>
    <dbReference type="NCBI Taxonomy" id="1079"/>
    <lineage>
        <taxon>Bacteria</taxon>
        <taxon>Pseudomonadati</taxon>
        <taxon>Pseudomonadota</taxon>
        <taxon>Alphaproteobacteria</taxon>
        <taxon>Hyphomicrobiales</taxon>
        <taxon>Blastochloridaceae</taxon>
        <taxon>Blastochloris</taxon>
    </lineage>
</organism>